<dbReference type="EMBL" id="JBICYV010000015">
    <property type="protein sequence ID" value="MFG3014288.1"/>
    <property type="molecule type" value="Genomic_DNA"/>
</dbReference>
<evidence type="ECO:0000259" key="3">
    <source>
        <dbReference type="Pfam" id="PF11611"/>
    </source>
</evidence>
<dbReference type="InterPro" id="IPR029051">
    <property type="entry name" value="DUF4352"/>
</dbReference>
<keyword evidence="5" id="KW-1185">Reference proteome</keyword>
<proteinExistence type="predicted"/>
<dbReference type="Pfam" id="PF11611">
    <property type="entry name" value="DUF4352"/>
    <property type="match status" value="1"/>
</dbReference>
<sequence>MLSVGETGTYEVGETDEYGENYKPTGKMSVTVVSAKYVTPAEIGTSNKPKGQFVELTLTIKNVGKSKARVMTYGNLQWEDDQTAAQDATTLEGVGEGPELDTEYKPGQGVTGKLILDVGRRGGIVSYTYSEDPEGAAPFKVKLPK</sequence>
<comment type="caution">
    <text evidence="4">The sequence shown here is derived from an EMBL/GenBank/DDBJ whole genome shotgun (WGS) entry which is preliminary data.</text>
</comment>
<evidence type="ECO:0000313" key="4">
    <source>
        <dbReference type="EMBL" id="MFG3014288.1"/>
    </source>
</evidence>
<evidence type="ECO:0000256" key="1">
    <source>
        <dbReference type="ARBA" id="ARBA00022729"/>
    </source>
</evidence>
<feature type="domain" description="DUF4352" evidence="3">
    <location>
        <begin position="26"/>
        <end position="129"/>
    </location>
</feature>
<evidence type="ECO:0000256" key="2">
    <source>
        <dbReference type="SAM" id="MobiDB-lite"/>
    </source>
</evidence>
<gene>
    <name evidence="4" type="ORF">ACGFZB_28495</name>
</gene>
<dbReference type="InterPro" id="IPR029050">
    <property type="entry name" value="Immunoprotect_excell_Ig-like"/>
</dbReference>
<feature type="region of interest" description="Disordered" evidence="2">
    <location>
        <begin position="1"/>
        <end position="20"/>
    </location>
</feature>
<name>A0ABW7BE32_9ACTN</name>
<evidence type="ECO:0000313" key="5">
    <source>
        <dbReference type="Proteomes" id="UP001604267"/>
    </source>
</evidence>
<dbReference type="RefSeq" id="WP_392820821.1">
    <property type="nucleotide sequence ID" value="NZ_JBICYV010000015.1"/>
</dbReference>
<dbReference type="Proteomes" id="UP001604267">
    <property type="component" value="Unassembled WGS sequence"/>
</dbReference>
<dbReference type="Gene3D" id="2.60.40.1240">
    <property type="match status" value="1"/>
</dbReference>
<protein>
    <submittedName>
        <fullName evidence="4">DUF4352 domain-containing protein</fullName>
    </submittedName>
</protein>
<keyword evidence="1" id="KW-0732">Signal</keyword>
<organism evidence="4 5">
    <name type="scientific">Streptomyces cinerochromogenes</name>
    <dbReference type="NCBI Taxonomy" id="66422"/>
    <lineage>
        <taxon>Bacteria</taxon>
        <taxon>Bacillati</taxon>
        <taxon>Actinomycetota</taxon>
        <taxon>Actinomycetes</taxon>
        <taxon>Kitasatosporales</taxon>
        <taxon>Streptomycetaceae</taxon>
        <taxon>Streptomyces</taxon>
    </lineage>
</organism>
<reference evidence="4 5" key="1">
    <citation type="submission" date="2024-10" db="EMBL/GenBank/DDBJ databases">
        <title>The Natural Products Discovery Center: Release of the First 8490 Sequenced Strains for Exploring Actinobacteria Biosynthetic Diversity.</title>
        <authorList>
            <person name="Kalkreuter E."/>
            <person name="Kautsar S.A."/>
            <person name="Yang D."/>
            <person name="Bader C.D."/>
            <person name="Teijaro C.N."/>
            <person name="Fluegel L."/>
            <person name="Davis C.M."/>
            <person name="Simpson J.R."/>
            <person name="Lauterbach L."/>
            <person name="Steele A.D."/>
            <person name="Gui C."/>
            <person name="Meng S."/>
            <person name="Li G."/>
            <person name="Viehrig K."/>
            <person name="Ye F."/>
            <person name="Su P."/>
            <person name="Kiefer A.F."/>
            <person name="Nichols A."/>
            <person name="Cepeda A.J."/>
            <person name="Yan W."/>
            <person name="Fan B."/>
            <person name="Jiang Y."/>
            <person name="Adhikari A."/>
            <person name="Zheng C.-J."/>
            <person name="Schuster L."/>
            <person name="Cowan T.M."/>
            <person name="Smanski M.J."/>
            <person name="Chevrette M.G."/>
            <person name="De Carvalho L.P.S."/>
            <person name="Shen B."/>
        </authorList>
    </citation>
    <scope>NUCLEOTIDE SEQUENCE [LARGE SCALE GENOMIC DNA]</scope>
    <source>
        <strain evidence="4 5">NPDC048320</strain>
    </source>
</reference>
<accession>A0ABW7BE32</accession>